<organism evidence="1 2">
    <name type="scientific">Microvirga flocculans</name>
    <dbReference type="NCBI Taxonomy" id="217168"/>
    <lineage>
        <taxon>Bacteria</taxon>
        <taxon>Pseudomonadati</taxon>
        <taxon>Pseudomonadota</taxon>
        <taxon>Alphaproteobacteria</taxon>
        <taxon>Hyphomicrobiales</taxon>
        <taxon>Methylobacteriaceae</taxon>
        <taxon>Microvirga</taxon>
    </lineage>
</organism>
<comment type="caution">
    <text evidence="1">The sequence shown here is derived from an EMBL/GenBank/DDBJ whole genome shotgun (WGS) entry which is preliminary data.</text>
</comment>
<dbReference type="EMBL" id="JACIDC010000009">
    <property type="protein sequence ID" value="MBB4041178.1"/>
    <property type="molecule type" value="Genomic_DNA"/>
</dbReference>
<proteinExistence type="predicted"/>
<keyword evidence="2" id="KW-1185">Reference proteome</keyword>
<protein>
    <submittedName>
        <fullName evidence="1">Uncharacterized protein</fullName>
    </submittedName>
</protein>
<name>A0A7W6N973_9HYPH</name>
<evidence type="ECO:0000313" key="2">
    <source>
        <dbReference type="Proteomes" id="UP000519439"/>
    </source>
</evidence>
<evidence type="ECO:0000313" key="1">
    <source>
        <dbReference type="EMBL" id="MBB4041178.1"/>
    </source>
</evidence>
<gene>
    <name evidence="1" type="ORF">GGR34_002841</name>
</gene>
<reference evidence="1 2" key="1">
    <citation type="submission" date="2020-08" db="EMBL/GenBank/DDBJ databases">
        <title>Genomic Encyclopedia of Type Strains, Phase IV (KMG-IV): sequencing the most valuable type-strain genomes for metagenomic binning, comparative biology and taxonomic classification.</title>
        <authorList>
            <person name="Goeker M."/>
        </authorList>
    </citation>
    <scope>NUCLEOTIDE SEQUENCE [LARGE SCALE GENOMIC DNA]</scope>
    <source>
        <strain evidence="1 2">DSM 15743</strain>
    </source>
</reference>
<dbReference type="Proteomes" id="UP000519439">
    <property type="component" value="Unassembled WGS sequence"/>
</dbReference>
<accession>A0A7W6N973</accession>
<dbReference type="AlphaFoldDB" id="A0A7W6N973"/>
<sequence length="48" mass="5515">MQCRFCRQDVDDPCHDMQQMKQRAASHIERCEQALHAMQGMGPGVPRS</sequence>